<comment type="caution">
    <text evidence="1">The sequence shown here is derived from an EMBL/GenBank/DDBJ whole genome shotgun (WGS) entry which is preliminary data.</text>
</comment>
<proteinExistence type="predicted"/>
<dbReference type="EMBL" id="BSTK01000025">
    <property type="protein sequence ID" value="GLY92146.1"/>
    <property type="molecule type" value="Genomic_DNA"/>
</dbReference>
<name>A0A9W6SEK1_9ACTN</name>
<dbReference type="AlphaFoldDB" id="A0A9W6SEK1"/>
<evidence type="ECO:0000313" key="1">
    <source>
        <dbReference type="EMBL" id="GLY92146.1"/>
    </source>
</evidence>
<evidence type="ECO:0000313" key="2">
    <source>
        <dbReference type="Proteomes" id="UP001165074"/>
    </source>
</evidence>
<sequence length="119" mass="13672">MTVEDPTIVDQVTRSEDGTRYTLVMVEPRPLAMSDEQVRQITEKINRYIEIIVSGELYEKFPHARGKEIAVRLICMDEPDHPRMTELLDVAAEVFLKNGIDFAVQIVPRELLEGRKDDS</sequence>
<dbReference type="Proteomes" id="UP001165074">
    <property type="component" value="Unassembled WGS sequence"/>
</dbReference>
<keyword evidence="2" id="KW-1185">Reference proteome</keyword>
<dbReference type="Pfam" id="PF20212">
    <property type="entry name" value="DUF6572"/>
    <property type="match status" value="1"/>
</dbReference>
<organism evidence="1 2">
    <name type="scientific">Actinoallomurus iriomotensis</name>
    <dbReference type="NCBI Taxonomy" id="478107"/>
    <lineage>
        <taxon>Bacteria</taxon>
        <taxon>Bacillati</taxon>
        <taxon>Actinomycetota</taxon>
        <taxon>Actinomycetes</taxon>
        <taxon>Streptosporangiales</taxon>
        <taxon>Thermomonosporaceae</taxon>
        <taxon>Actinoallomurus</taxon>
    </lineage>
</organism>
<dbReference type="InterPro" id="IPR046702">
    <property type="entry name" value="DUF6572"/>
</dbReference>
<protein>
    <submittedName>
        <fullName evidence="1">Uncharacterized protein</fullName>
    </submittedName>
</protein>
<gene>
    <name evidence="1" type="ORF">Airi02_100740</name>
</gene>
<reference evidence="1" key="1">
    <citation type="submission" date="2023-03" db="EMBL/GenBank/DDBJ databases">
        <title>Actinoallomurus iriomotensis NBRC 103684.</title>
        <authorList>
            <person name="Ichikawa N."/>
            <person name="Sato H."/>
            <person name="Tonouchi N."/>
        </authorList>
    </citation>
    <scope>NUCLEOTIDE SEQUENCE</scope>
    <source>
        <strain evidence="1">NBRC 103684</strain>
    </source>
</reference>
<accession>A0A9W6SEK1</accession>